<feature type="region of interest" description="Disordered" evidence="1">
    <location>
        <begin position="23"/>
        <end position="49"/>
    </location>
</feature>
<reference evidence="2 3" key="1">
    <citation type="submission" date="2018-07" db="EMBL/GenBank/DDBJ databases">
        <title>Section-level genome sequencing of Aspergillus section Nigri to investigate inter- and intra-species variation.</title>
        <authorList>
            <consortium name="DOE Joint Genome Institute"/>
            <person name="Vesth T.C."/>
            <person name="Nybo J.L."/>
            <person name="Theobald S."/>
            <person name="Frisvad J.C."/>
            <person name="Larsen T.O."/>
            <person name="Nielsen K.F."/>
            <person name="Hoof J.B."/>
            <person name="Brandl J."/>
            <person name="Salamov A."/>
            <person name="Riley R."/>
            <person name="Gladden J.M."/>
            <person name="Phatale P."/>
            <person name="Nielsen M.T."/>
            <person name="Lyhne E.K."/>
            <person name="Kogle M.E."/>
            <person name="Strasser K."/>
            <person name="McDonnell E."/>
            <person name="Barry K."/>
            <person name="Clum A."/>
            <person name="Chen C."/>
            <person name="Nolan M."/>
            <person name="Sandor L."/>
            <person name="Kuo A."/>
            <person name="Lipzen A."/>
            <person name="Hainaut M."/>
            <person name="Drula E."/>
            <person name="Tsang A."/>
            <person name="Magnuson J.K."/>
            <person name="Henrissat B."/>
            <person name="Wiebenga A."/>
            <person name="Simmons B.A."/>
            <person name="Makela M.R."/>
            <person name="De vries R.P."/>
            <person name="Grigoriev I.V."/>
            <person name="Mortensen U.H."/>
            <person name="Baker S.E."/>
            <person name="Andersen M.R."/>
        </authorList>
    </citation>
    <scope>NUCLEOTIDE SEQUENCE [LARGE SCALE GENOMIC DNA]</scope>
    <source>
        <strain evidence="2 3">ATCC 13157</strain>
    </source>
</reference>
<dbReference type="AlphaFoldDB" id="A0A370P713"/>
<dbReference type="Proteomes" id="UP000254937">
    <property type="component" value="Unassembled WGS sequence"/>
</dbReference>
<evidence type="ECO:0008006" key="4">
    <source>
        <dbReference type="Google" id="ProtNLM"/>
    </source>
</evidence>
<dbReference type="InterPro" id="IPR011009">
    <property type="entry name" value="Kinase-like_dom_sf"/>
</dbReference>
<organism evidence="2 3">
    <name type="scientific">Aspergillus phoenicis ATCC 13157</name>
    <dbReference type="NCBI Taxonomy" id="1353007"/>
    <lineage>
        <taxon>Eukaryota</taxon>
        <taxon>Fungi</taxon>
        <taxon>Dikarya</taxon>
        <taxon>Ascomycota</taxon>
        <taxon>Pezizomycotina</taxon>
        <taxon>Eurotiomycetes</taxon>
        <taxon>Eurotiomycetidae</taxon>
        <taxon>Eurotiales</taxon>
        <taxon>Aspergillaceae</taxon>
        <taxon>Aspergillus</taxon>
    </lineage>
</organism>
<evidence type="ECO:0000313" key="3">
    <source>
        <dbReference type="Proteomes" id="UP000254937"/>
    </source>
</evidence>
<name>A0A370P713_ASPPH</name>
<proteinExistence type="predicted"/>
<dbReference type="SUPFAM" id="SSF56112">
    <property type="entry name" value="Protein kinase-like (PK-like)"/>
    <property type="match status" value="1"/>
</dbReference>
<dbReference type="EMBL" id="KZ851869">
    <property type="protein sequence ID" value="RDK37659.1"/>
    <property type="molecule type" value="Genomic_DNA"/>
</dbReference>
<evidence type="ECO:0000256" key="1">
    <source>
        <dbReference type="SAM" id="MobiDB-lite"/>
    </source>
</evidence>
<feature type="compositionally biased region" description="Polar residues" evidence="1">
    <location>
        <begin position="486"/>
        <end position="496"/>
    </location>
</feature>
<gene>
    <name evidence="2" type="ORF">M752DRAFT_308585</name>
</gene>
<accession>A0A370P713</accession>
<feature type="region of interest" description="Disordered" evidence="1">
    <location>
        <begin position="464"/>
        <end position="548"/>
    </location>
</feature>
<keyword evidence="3" id="KW-1185">Reference proteome</keyword>
<evidence type="ECO:0000313" key="2">
    <source>
        <dbReference type="EMBL" id="RDK37659.1"/>
    </source>
</evidence>
<protein>
    <recommendedName>
        <fullName evidence="4">Aminoglycoside phosphotransferase domain-containing protein</fullName>
    </recommendedName>
</protein>
<sequence length="704" mass="81998">MNEQGSFEQWSLSLEATIRKAEEEKRQLEGERRYFAEEGQPEQERQLEEEIRKREEELAQHGELRKLKEAVRYLQEQYRQQKEKMRKHEEEMRQHEEEMRQHEKEMRQHEETKQRGEKLEWLVQKTTFLEYIQHLHEALPDPLNLEPRADTHRDILIPKARVCPERLEHWSECDDEQEHIYRHVCEFFEPTDGPPKRIFTPIHVIRENGERMKKRSISFKEDLEIYLQDSVQMQIEHIIEEICAIPAARAAFHLGGDRMRYVASHGELRSRAPTWIEDSERWPPGPVSFCIHDMEDGRRGIDARLRGEFILPNKLTMETLRAGLWPMDSYAEVLHNEVRLAGSALVQLYNEMISYGFEYGYITTGEALVLLKVPYDNPSTLLYRVCEPSIEATPGNPDGFSRPVTAIARILCLCLMSCASQTRSPDWCIKTKASLPTWLSGFDYEYFIQTQKFMPSDDYSGTTTLSPHSICGQGTARELPIRPRSQRSSVEGTQQPSRKEVQDGEPYYASGHKRRLIQSGSSASPAPEKQSKRSKRPEPSCSTKPQQDRPFCTQNCLLGLKESRKLDENCPNTFHLHGVGKIRHMLMMGWGGEPIDEAAYKQGAYKKYLNKALTPVRDLGVLHGDLSAGHILWNEELNRLMLIDFNRCRLSLPDPGKWKPKWLTEWDSLAKEKDKDYHRQHCSFHRTCVHPLTRSCPNEKFDVC</sequence>
<dbReference type="Gene3D" id="1.10.510.10">
    <property type="entry name" value="Transferase(Phosphotransferase) domain 1"/>
    <property type="match status" value="1"/>
</dbReference>